<dbReference type="AlphaFoldDB" id="A0A0C3AIQ1"/>
<evidence type="ECO:0000313" key="3">
    <source>
        <dbReference type="Proteomes" id="UP000054097"/>
    </source>
</evidence>
<dbReference type="EMBL" id="KN824323">
    <property type="protein sequence ID" value="KIM24510.1"/>
    <property type="molecule type" value="Genomic_DNA"/>
</dbReference>
<dbReference type="Proteomes" id="UP000054097">
    <property type="component" value="Unassembled WGS sequence"/>
</dbReference>
<dbReference type="HOGENOM" id="CLU_1548566_0_0_1"/>
<evidence type="ECO:0000313" key="2">
    <source>
        <dbReference type="EMBL" id="KIM24510.1"/>
    </source>
</evidence>
<reference evidence="2 3" key="1">
    <citation type="submission" date="2014-04" db="EMBL/GenBank/DDBJ databases">
        <authorList>
            <consortium name="DOE Joint Genome Institute"/>
            <person name="Kuo A."/>
            <person name="Zuccaro A."/>
            <person name="Kohler A."/>
            <person name="Nagy L.G."/>
            <person name="Floudas D."/>
            <person name="Copeland A."/>
            <person name="Barry K.W."/>
            <person name="Cichocki N."/>
            <person name="Veneault-Fourrey C."/>
            <person name="LaButti K."/>
            <person name="Lindquist E.A."/>
            <person name="Lipzen A."/>
            <person name="Lundell T."/>
            <person name="Morin E."/>
            <person name="Murat C."/>
            <person name="Sun H."/>
            <person name="Tunlid A."/>
            <person name="Henrissat B."/>
            <person name="Grigoriev I.V."/>
            <person name="Hibbett D.S."/>
            <person name="Martin F."/>
            <person name="Nordberg H.P."/>
            <person name="Cantor M.N."/>
            <person name="Hua S.X."/>
        </authorList>
    </citation>
    <scope>NUCLEOTIDE SEQUENCE [LARGE SCALE GENOMIC DNA]</scope>
    <source>
        <strain evidence="2 3">MAFF 305830</strain>
    </source>
</reference>
<proteinExistence type="predicted"/>
<protein>
    <submittedName>
        <fullName evidence="2">Uncharacterized protein</fullName>
    </submittedName>
</protein>
<reference evidence="3" key="2">
    <citation type="submission" date="2015-01" db="EMBL/GenBank/DDBJ databases">
        <title>Evolutionary Origins and Diversification of the Mycorrhizal Mutualists.</title>
        <authorList>
            <consortium name="DOE Joint Genome Institute"/>
            <consortium name="Mycorrhizal Genomics Consortium"/>
            <person name="Kohler A."/>
            <person name="Kuo A."/>
            <person name="Nagy L.G."/>
            <person name="Floudas D."/>
            <person name="Copeland A."/>
            <person name="Barry K.W."/>
            <person name="Cichocki N."/>
            <person name="Veneault-Fourrey C."/>
            <person name="LaButti K."/>
            <person name="Lindquist E.A."/>
            <person name="Lipzen A."/>
            <person name="Lundell T."/>
            <person name="Morin E."/>
            <person name="Murat C."/>
            <person name="Riley R."/>
            <person name="Ohm R."/>
            <person name="Sun H."/>
            <person name="Tunlid A."/>
            <person name="Henrissat B."/>
            <person name="Grigoriev I.V."/>
            <person name="Hibbett D.S."/>
            <person name="Martin F."/>
        </authorList>
    </citation>
    <scope>NUCLEOTIDE SEQUENCE [LARGE SCALE GENOMIC DNA]</scope>
    <source>
        <strain evidence="3">MAFF 305830</strain>
    </source>
</reference>
<accession>A0A0C3AIQ1</accession>
<feature type="region of interest" description="Disordered" evidence="1">
    <location>
        <begin position="56"/>
        <end position="109"/>
    </location>
</feature>
<sequence>MSFLSHGTQRVQQRPLLLLRHHGLSGSTGAMRADSPATSTASPTFSTFTTVRDTHEHTSIDDSFNTDPVHREPYPATSSEFASETRYNPSFNDDGDGSSSPLKPEATSPLTSAVTEFGLIDPIGRYHVRRRMPTPCPSTPCPEVLAQKFSRVCYVSGDGLVSHTNPLRRKSTM</sequence>
<gene>
    <name evidence="2" type="ORF">M408DRAFT_232354</name>
</gene>
<organism evidence="2 3">
    <name type="scientific">Serendipita vermifera MAFF 305830</name>
    <dbReference type="NCBI Taxonomy" id="933852"/>
    <lineage>
        <taxon>Eukaryota</taxon>
        <taxon>Fungi</taxon>
        <taxon>Dikarya</taxon>
        <taxon>Basidiomycota</taxon>
        <taxon>Agaricomycotina</taxon>
        <taxon>Agaricomycetes</taxon>
        <taxon>Sebacinales</taxon>
        <taxon>Serendipitaceae</taxon>
        <taxon>Serendipita</taxon>
    </lineage>
</organism>
<name>A0A0C3AIQ1_SERVB</name>
<evidence type="ECO:0000256" key="1">
    <source>
        <dbReference type="SAM" id="MobiDB-lite"/>
    </source>
</evidence>
<feature type="compositionally biased region" description="Polar residues" evidence="1">
    <location>
        <begin position="76"/>
        <end position="101"/>
    </location>
</feature>
<keyword evidence="3" id="KW-1185">Reference proteome</keyword>